<comment type="caution">
    <text evidence="6">The sequence shown here is derived from an EMBL/GenBank/DDBJ whole genome shotgun (WGS) entry which is preliminary data.</text>
</comment>
<evidence type="ECO:0000256" key="2">
    <source>
        <dbReference type="ARBA" id="ARBA00023136"/>
    </source>
</evidence>
<sequence length="250" mass="28982">MEKIRRIFLVLAASFLLFLPACGGGKGGVKKEEVYDSERYLQRADTLIADKEYDEARKVLLEVKNRDVTKQYAPLAQLKIAESYIRDADLEPGIEEYRKFLDQYPTNQNASYAQYQIAMAYFSQIESSDRGLGAARKALQEFIRLKELFPRNPYREVVELRIEKCRNVIADGEFLVGEYYYKKESYTAAVLRLENLLRQFPDYRRADEALLLLGKAYKALKKNDKAKEAFGKLIEKYPSSKLVSEARKRL</sequence>
<dbReference type="AlphaFoldDB" id="A0A953M1G7"/>
<feature type="domain" description="Outer membrane lipoprotein BamD-like" evidence="5">
    <location>
        <begin position="37"/>
        <end position="228"/>
    </location>
</feature>
<dbReference type="InterPro" id="IPR011990">
    <property type="entry name" value="TPR-like_helical_dom_sf"/>
</dbReference>
<dbReference type="Proteomes" id="UP000705867">
    <property type="component" value="Unassembled WGS sequence"/>
</dbReference>
<evidence type="ECO:0000313" key="6">
    <source>
        <dbReference type="EMBL" id="MBZ0155598.1"/>
    </source>
</evidence>
<evidence type="ECO:0000259" key="5">
    <source>
        <dbReference type="Pfam" id="PF13525"/>
    </source>
</evidence>
<dbReference type="EMBL" id="JAIOIV010000038">
    <property type="protein sequence ID" value="MBZ0155598.1"/>
    <property type="molecule type" value="Genomic_DNA"/>
</dbReference>
<keyword evidence="1" id="KW-0732">Signal</keyword>
<name>A0A953M1G7_9BACT</name>
<dbReference type="HAMAP" id="MF_00922">
    <property type="entry name" value="OM_assembly_BamD"/>
    <property type="match status" value="1"/>
</dbReference>
<dbReference type="PROSITE" id="PS50005">
    <property type="entry name" value="TPR"/>
    <property type="match status" value="1"/>
</dbReference>
<proteinExistence type="inferred from homology"/>
<evidence type="ECO:0000256" key="1">
    <source>
        <dbReference type="ARBA" id="ARBA00022729"/>
    </source>
</evidence>
<dbReference type="SMART" id="SM00028">
    <property type="entry name" value="TPR"/>
    <property type="match status" value="4"/>
</dbReference>
<dbReference type="NCBIfam" id="TIGR03302">
    <property type="entry name" value="OM_YfiO"/>
    <property type="match status" value="1"/>
</dbReference>
<gene>
    <name evidence="6" type="primary">bamD</name>
    <name evidence="6" type="ORF">K8I29_05195</name>
</gene>
<evidence type="ECO:0000256" key="4">
    <source>
        <dbReference type="PROSITE-ProRule" id="PRU00339"/>
    </source>
</evidence>
<dbReference type="Gene3D" id="1.25.40.10">
    <property type="entry name" value="Tetratricopeptide repeat domain"/>
    <property type="match status" value="1"/>
</dbReference>
<accession>A0A953M1G7</accession>
<keyword evidence="4" id="KW-0802">TPR repeat</keyword>
<keyword evidence="2" id="KW-0472">Membrane</keyword>
<reference evidence="6" key="2">
    <citation type="submission" date="2021-08" db="EMBL/GenBank/DDBJ databases">
        <authorList>
            <person name="Dalcin Martins P."/>
        </authorList>
    </citation>
    <scope>NUCLEOTIDE SEQUENCE</scope>
    <source>
        <strain evidence="6">MAG_39</strain>
    </source>
</reference>
<protein>
    <submittedName>
        <fullName evidence="6">Outer membrane protein assembly factor BamD</fullName>
    </submittedName>
</protein>
<dbReference type="Pfam" id="PF13525">
    <property type="entry name" value="YfiO"/>
    <property type="match status" value="1"/>
</dbReference>
<dbReference type="InterPro" id="IPR017689">
    <property type="entry name" value="BamD"/>
</dbReference>
<evidence type="ECO:0000256" key="3">
    <source>
        <dbReference type="ARBA" id="ARBA00023237"/>
    </source>
</evidence>
<dbReference type="InterPro" id="IPR039565">
    <property type="entry name" value="BamD-like"/>
</dbReference>
<dbReference type="SUPFAM" id="SSF48452">
    <property type="entry name" value="TPR-like"/>
    <property type="match status" value="1"/>
</dbReference>
<feature type="repeat" description="TPR" evidence="4">
    <location>
        <begin position="207"/>
        <end position="240"/>
    </location>
</feature>
<reference evidence="6" key="1">
    <citation type="journal article" date="2021" name="bioRxiv">
        <title>Unraveling nitrogen, sulfur and carbon metabolic pathways and microbial community transcriptional responses to substrate deprivation and toxicity stresses in a bioreactor mimicking anoxic brackish coastal sediment conditions.</title>
        <authorList>
            <person name="Martins P.D."/>
            <person name="Echeveste M.J."/>
            <person name="Arshad A."/>
            <person name="Kurth J."/>
            <person name="Ouboter H."/>
            <person name="Jetten M.S.M."/>
            <person name="Welte C.U."/>
        </authorList>
    </citation>
    <scope>NUCLEOTIDE SEQUENCE</scope>
    <source>
        <strain evidence="6">MAG_39</strain>
    </source>
</reference>
<keyword evidence="3" id="KW-0998">Cell outer membrane</keyword>
<dbReference type="InterPro" id="IPR019734">
    <property type="entry name" value="TPR_rpt"/>
</dbReference>
<evidence type="ECO:0000313" key="7">
    <source>
        <dbReference type="Proteomes" id="UP000705867"/>
    </source>
</evidence>
<organism evidence="6 7">
    <name type="scientific">Candidatus Nitrobium versatile</name>
    <dbReference type="NCBI Taxonomy" id="2884831"/>
    <lineage>
        <taxon>Bacteria</taxon>
        <taxon>Pseudomonadati</taxon>
        <taxon>Nitrospirota</taxon>
        <taxon>Nitrospiria</taxon>
        <taxon>Nitrospirales</taxon>
        <taxon>Nitrospiraceae</taxon>
        <taxon>Candidatus Nitrobium</taxon>
    </lineage>
</organism>